<dbReference type="Gene3D" id="3.30.457.10">
    <property type="entry name" value="Copper amine oxidase-like, N-terminal domain"/>
    <property type="match status" value="1"/>
</dbReference>
<dbReference type="InterPro" id="IPR002508">
    <property type="entry name" value="MurNAc-LAA_cat"/>
</dbReference>
<organism evidence="5 6">
    <name type="scientific">Anaerostipes hominis</name>
    <name type="common">ex Liu et al. 2021</name>
    <dbReference type="NCBI Taxonomy" id="2763018"/>
    <lineage>
        <taxon>Bacteria</taxon>
        <taxon>Bacillati</taxon>
        <taxon>Bacillota</taxon>
        <taxon>Clostridia</taxon>
        <taxon>Lachnospirales</taxon>
        <taxon>Lachnospiraceae</taxon>
        <taxon>Anaerostipes</taxon>
    </lineage>
</organism>
<feature type="region of interest" description="Disordered" evidence="2">
    <location>
        <begin position="169"/>
        <end position="193"/>
    </location>
</feature>
<feature type="compositionally biased region" description="Low complexity" evidence="2">
    <location>
        <begin position="169"/>
        <end position="183"/>
    </location>
</feature>
<dbReference type="PANTHER" id="PTHR30404">
    <property type="entry name" value="N-ACETYLMURAMOYL-L-ALANINE AMIDASE"/>
    <property type="match status" value="1"/>
</dbReference>
<dbReference type="RefSeq" id="WP_024727206.1">
    <property type="nucleotide sequence ID" value="NZ_JACOOS010000009.1"/>
</dbReference>
<feature type="domain" description="MurNAc-LAA" evidence="4">
    <location>
        <begin position="360"/>
        <end position="484"/>
    </location>
</feature>
<evidence type="ECO:0000259" key="4">
    <source>
        <dbReference type="SMART" id="SM00646"/>
    </source>
</evidence>
<keyword evidence="3" id="KW-0732">Signal</keyword>
<comment type="caution">
    <text evidence="5">The sequence shown here is derived from an EMBL/GenBank/DDBJ whole genome shotgun (WGS) entry which is preliminary data.</text>
</comment>
<dbReference type="Gene3D" id="3.40.630.40">
    <property type="entry name" value="Zn-dependent exopeptidases"/>
    <property type="match status" value="1"/>
</dbReference>
<keyword evidence="1" id="KW-0378">Hydrolase</keyword>
<sequence length="487" mass="52852">MNRKTLLCAGLSAMMLAASIHPASAISAGSIFKVQYTHNKKTYTKKALNARYNNTVIKTNMPGFLDGSTSMYSAYWIFGKCKSLGTSYKYTSKTKKITFKRGNKTVVMTLDSKKATLNGKSFTLPAAPRKVRYVAKKKNYIMVPGQTVAGKLGISYTWNNRLLSGVMKASSSSGQGSAPPTSTAPSTGGVVAPKTKVTASSSNYSIRLKKPAGLSSSAVTSEDDYWNKRLVLNINGNYKTHFSSSSNRNIKDSLTYSVSYTGGKTKIYLKTSSIKGFSITQDSSYIYVKYAAPKSMFSRVIVVDAGHGGSDTGATGNGLKEKNMTLSIVQKTKYYFDRNANYKVYYTRLSDWYPTLSERYQMANNVGADRFVSVHINDVGKISYSAKGTETLYNPKGGKAPSPYSSLTGKALAKDVHKKLRSATGFTDRGLKQRVPGVNGVAVLTYSKTAATLGEVGFISNPTEASSMKNNYTKIGKAFYDGILASF</sequence>
<evidence type="ECO:0000313" key="6">
    <source>
        <dbReference type="Proteomes" id="UP000635828"/>
    </source>
</evidence>
<proteinExistence type="predicted"/>
<gene>
    <name evidence="5" type="ORF">H8S22_09160</name>
</gene>
<feature type="signal peptide" evidence="3">
    <location>
        <begin position="1"/>
        <end position="25"/>
    </location>
</feature>
<dbReference type="SUPFAM" id="SSF55383">
    <property type="entry name" value="Copper amine oxidase, domain N"/>
    <property type="match status" value="1"/>
</dbReference>
<dbReference type="Pfam" id="PF01520">
    <property type="entry name" value="Amidase_3"/>
    <property type="match status" value="1"/>
</dbReference>
<dbReference type="EMBL" id="JACOOS010000009">
    <property type="protein sequence ID" value="MBC5677765.1"/>
    <property type="molecule type" value="Genomic_DNA"/>
</dbReference>
<accession>A0ABR7FRD5</accession>
<dbReference type="InterPro" id="IPR050695">
    <property type="entry name" value="N-acetylmuramoyl_amidase_3"/>
</dbReference>
<name>A0ABR7FRD5_9FIRM</name>
<reference evidence="5 6" key="1">
    <citation type="submission" date="2020-08" db="EMBL/GenBank/DDBJ databases">
        <title>Genome public.</title>
        <authorList>
            <person name="Liu C."/>
            <person name="Sun Q."/>
        </authorList>
    </citation>
    <scope>NUCLEOTIDE SEQUENCE [LARGE SCALE GENOMIC DNA]</scope>
    <source>
        <strain evidence="5 6">NSJ-7</strain>
    </source>
</reference>
<dbReference type="PANTHER" id="PTHR30404:SF0">
    <property type="entry name" value="N-ACETYLMURAMOYL-L-ALANINE AMIDASE AMIC"/>
    <property type="match status" value="1"/>
</dbReference>
<feature type="chain" id="PRO_5045832694" evidence="3">
    <location>
        <begin position="26"/>
        <end position="487"/>
    </location>
</feature>
<dbReference type="SUPFAM" id="SSF53187">
    <property type="entry name" value="Zn-dependent exopeptidases"/>
    <property type="match status" value="1"/>
</dbReference>
<dbReference type="InterPro" id="IPR012854">
    <property type="entry name" value="Cu_amine_oxidase-like_N"/>
</dbReference>
<dbReference type="InterPro" id="IPR036582">
    <property type="entry name" value="Mao_N_sf"/>
</dbReference>
<dbReference type="Proteomes" id="UP000635828">
    <property type="component" value="Unassembled WGS sequence"/>
</dbReference>
<dbReference type="Pfam" id="PF07833">
    <property type="entry name" value="Cu_amine_oxidN1"/>
    <property type="match status" value="1"/>
</dbReference>
<evidence type="ECO:0000256" key="3">
    <source>
        <dbReference type="SAM" id="SignalP"/>
    </source>
</evidence>
<protein>
    <submittedName>
        <fullName evidence="5">N-acetylmuramoyl-L-alanine amidase</fullName>
    </submittedName>
</protein>
<evidence type="ECO:0000313" key="5">
    <source>
        <dbReference type="EMBL" id="MBC5677765.1"/>
    </source>
</evidence>
<dbReference type="CDD" id="cd02696">
    <property type="entry name" value="MurNAc-LAA"/>
    <property type="match status" value="1"/>
</dbReference>
<keyword evidence="6" id="KW-1185">Reference proteome</keyword>
<dbReference type="SMART" id="SM00646">
    <property type="entry name" value="Ami_3"/>
    <property type="match status" value="1"/>
</dbReference>
<evidence type="ECO:0000256" key="2">
    <source>
        <dbReference type="SAM" id="MobiDB-lite"/>
    </source>
</evidence>
<evidence type="ECO:0000256" key="1">
    <source>
        <dbReference type="ARBA" id="ARBA00022801"/>
    </source>
</evidence>